<evidence type="ECO:0000256" key="2">
    <source>
        <dbReference type="ARBA" id="ARBA00023110"/>
    </source>
</evidence>
<name>A0A194AJ45_9BACT</name>
<organism evidence="6 7">
    <name type="scientific">Desulfoplanes formicivorans</name>
    <dbReference type="NCBI Taxonomy" id="1592317"/>
    <lineage>
        <taxon>Bacteria</taxon>
        <taxon>Pseudomonadati</taxon>
        <taxon>Thermodesulfobacteriota</taxon>
        <taxon>Desulfovibrionia</taxon>
        <taxon>Desulfovibrionales</taxon>
        <taxon>Desulfoplanaceae</taxon>
        <taxon>Desulfoplanes</taxon>
    </lineage>
</organism>
<keyword evidence="4" id="KW-0732">Signal</keyword>
<dbReference type="AlphaFoldDB" id="A0A194AJ45"/>
<dbReference type="InterPro" id="IPR020892">
    <property type="entry name" value="Cyclophilin-type_PPIase_CS"/>
</dbReference>
<dbReference type="SUPFAM" id="SSF50891">
    <property type="entry name" value="Cyclophilin-like"/>
    <property type="match status" value="1"/>
</dbReference>
<dbReference type="GO" id="GO:0003755">
    <property type="term" value="F:peptidyl-prolyl cis-trans isomerase activity"/>
    <property type="evidence" value="ECO:0007669"/>
    <property type="project" value="UniProtKB-UniRule"/>
</dbReference>
<dbReference type="InterPro" id="IPR044665">
    <property type="entry name" value="E_coli_cyclophilin_A-like"/>
</dbReference>
<feature type="chain" id="PRO_5008443611" description="Peptidyl-prolyl cis-trans isomerase" evidence="4">
    <location>
        <begin position="19"/>
        <end position="184"/>
    </location>
</feature>
<evidence type="ECO:0000256" key="1">
    <source>
        <dbReference type="ARBA" id="ARBA00007365"/>
    </source>
</evidence>
<evidence type="ECO:0000256" key="3">
    <source>
        <dbReference type="ARBA" id="ARBA00023235"/>
    </source>
</evidence>
<keyword evidence="7" id="KW-1185">Reference proteome</keyword>
<accession>A0A194AJ45</accession>
<comment type="catalytic activity">
    <reaction evidence="4">
        <text>[protein]-peptidylproline (omega=180) = [protein]-peptidylproline (omega=0)</text>
        <dbReference type="Rhea" id="RHEA:16237"/>
        <dbReference type="Rhea" id="RHEA-COMP:10747"/>
        <dbReference type="Rhea" id="RHEA-COMP:10748"/>
        <dbReference type="ChEBI" id="CHEBI:83833"/>
        <dbReference type="ChEBI" id="CHEBI:83834"/>
        <dbReference type="EC" id="5.2.1.8"/>
    </reaction>
</comment>
<dbReference type="EC" id="5.2.1.8" evidence="4"/>
<dbReference type="GO" id="GO:0006457">
    <property type="term" value="P:protein folding"/>
    <property type="evidence" value="ECO:0007669"/>
    <property type="project" value="InterPro"/>
</dbReference>
<feature type="signal peptide" evidence="4">
    <location>
        <begin position="1"/>
        <end position="18"/>
    </location>
</feature>
<dbReference type="CDD" id="cd01920">
    <property type="entry name" value="cyclophilin_EcCYP_like"/>
    <property type="match status" value="1"/>
</dbReference>
<dbReference type="STRING" id="1592317.DPF_2076"/>
<keyword evidence="2 4" id="KW-0697">Rotamase</keyword>
<dbReference type="InterPro" id="IPR002130">
    <property type="entry name" value="Cyclophilin-type_PPIase_dom"/>
</dbReference>
<feature type="domain" description="PPIase cyclophilin-type" evidence="5">
    <location>
        <begin position="31"/>
        <end position="181"/>
    </location>
</feature>
<dbReference type="PANTHER" id="PTHR43246">
    <property type="entry name" value="PEPTIDYL-PROLYL CIS-TRANS ISOMERASE CYP38, CHLOROPLASTIC"/>
    <property type="match status" value="1"/>
</dbReference>
<dbReference type="EMBL" id="BDFE01000017">
    <property type="protein sequence ID" value="GAU09353.1"/>
    <property type="molecule type" value="Genomic_DNA"/>
</dbReference>
<evidence type="ECO:0000313" key="6">
    <source>
        <dbReference type="EMBL" id="GAU09353.1"/>
    </source>
</evidence>
<comment type="similarity">
    <text evidence="1 4">Belongs to the cyclophilin-type PPIase family.</text>
</comment>
<reference evidence="7" key="1">
    <citation type="submission" date="2016-06" db="EMBL/GenBank/DDBJ databases">
        <title>Draft genome sequence of Desulfoplanes formicivorans strain Pf12B.</title>
        <authorList>
            <person name="Watanabe M."/>
            <person name="Kojima H."/>
            <person name="Fukui M."/>
        </authorList>
    </citation>
    <scope>NUCLEOTIDE SEQUENCE [LARGE SCALE GENOMIC DNA]</scope>
    <source>
        <strain evidence="7">Pf12B</strain>
    </source>
</reference>
<comment type="caution">
    <text evidence="6">The sequence shown here is derived from an EMBL/GenBank/DDBJ whole genome shotgun (WGS) entry which is preliminary data.</text>
</comment>
<dbReference type="OrthoDB" id="9807797at2"/>
<sequence length="184" mass="20357">MRWIITLMCILVPFSAMGADNPLVELTTTKGTIVLQLDKQHAPHTVDNFLDYVQSGFYKGTIFHRVIEGFMIQGGGLDTNMQPKKTNAPIRNEGRNGLKNTKYTVAMARTNNPHSASSQFFINTADNAFLDTRGSTWGYAVFGKVYRGADVVDAIEEVVTTTRAGYKDVPAKPVVILDVRVIED</sequence>
<evidence type="ECO:0000256" key="4">
    <source>
        <dbReference type="RuleBase" id="RU363019"/>
    </source>
</evidence>
<comment type="function">
    <text evidence="4">PPIases accelerate the folding of proteins. It catalyzes the cis-trans isomerization of proline imidic peptide bonds in oligopeptides.</text>
</comment>
<protein>
    <recommendedName>
        <fullName evidence="4">Peptidyl-prolyl cis-trans isomerase</fullName>
        <shortName evidence="4">PPIase</shortName>
        <ecNumber evidence="4">5.2.1.8</ecNumber>
    </recommendedName>
</protein>
<proteinExistence type="inferred from homology"/>
<dbReference type="RefSeq" id="WP_083254640.1">
    <property type="nucleotide sequence ID" value="NZ_BDFE01000017.1"/>
</dbReference>
<keyword evidence="3 4" id="KW-0413">Isomerase</keyword>
<evidence type="ECO:0000259" key="5">
    <source>
        <dbReference type="PROSITE" id="PS50072"/>
    </source>
</evidence>
<dbReference type="InterPro" id="IPR029000">
    <property type="entry name" value="Cyclophilin-like_dom_sf"/>
</dbReference>
<dbReference type="Gene3D" id="2.40.100.10">
    <property type="entry name" value="Cyclophilin-like"/>
    <property type="match status" value="1"/>
</dbReference>
<evidence type="ECO:0000313" key="7">
    <source>
        <dbReference type="Proteomes" id="UP000095200"/>
    </source>
</evidence>
<dbReference type="Pfam" id="PF00160">
    <property type="entry name" value="Pro_isomerase"/>
    <property type="match status" value="1"/>
</dbReference>
<dbReference type="Proteomes" id="UP000095200">
    <property type="component" value="Unassembled WGS sequence"/>
</dbReference>
<dbReference type="PROSITE" id="PS50072">
    <property type="entry name" value="CSA_PPIASE_2"/>
    <property type="match status" value="1"/>
</dbReference>
<dbReference type="PROSITE" id="PS00170">
    <property type="entry name" value="CSA_PPIASE_1"/>
    <property type="match status" value="1"/>
</dbReference>
<dbReference type="PRINTS" id="PR00153">
    <property type="entry name" value="CSAPPISMRASE"/>
</dbReference>
<gene>
    <name evidence="6" type="ORF">DPF_2076</name>
</gene>